<evidence type="ECO:0000313" key="1">
    <source>
        <dbReference type="EMBL" id="KJZ01795.1"/>
    </source>
</evidence>
<dbReference type="GeneID" id="58227311"/>
<protein>
    <recommendedName>
        <fullName evidence="3">Membrane protein insertion efficiency factor YidD</fullName>
    </recommendedName>
</protein>
<dbReference type="EMBL" id="JXXZ01000002">
    <property type="protein sequence ID" value="KJZ01795.1"/>
    <property type="molecule type" value="Genomic_DNA"/>
</dbReference>
<dbReference type="Pfam" id="PF01809">
    <property type="entry name" value="YidD"/>
    <property type="match status" value="1"/>
</dbReference>
<dbReference type="SMART" id="SM01234">
    <property type="entry name" value="Haemolytic"/>
    <property type="match status" value="1"/>
</dbReference>
<reference evidence="1 2" key="1">
    <citation type="journal article" date="2015" name="BMC Genomics">
        <title>Genome mining reveals unlocked bioactive potential of marine Gram-negative bacteria.</title>
        <authorList>
            <person name="Machado H."/>
            <person name="Sonnenschein E.C."/>
            <person name="Melchiorsen J."/>
            <person name="Gram L."/>
        </authorList>
    </citation>
    <scope>NUCLEOTIDE SEQUENCE [LARGE SCALE GENOMIC DNA]</scope>
    <source>
        <strain evidence="1 2">S3137</strain>
    </source>
</reference>
<dbReference type="InterPro" id="IPR002696">
    <property type="entry name" value="Membr_insert_effic_factor_YidD"/>
</dbReference>
<comment type="caution">
    <text evidence="1">The sequence shown here is derived from an EMBL/GenBank/DDBJ whole genome shotgun (WGS) entry which is preliminary data.</text>
</comment>
<dbReference type="OrthoDB" id="6629784at2"/>
<sequence length="119" mass="13126">MNNIAIIVIRLYQRFVSPYKGFRCAHACLHKGASCSNAVLAIVEQHGFFRGYANIKARLHACKLAHATLQLNAQENSNKRKKKENRYDCCDPSAACDAASCAGKGKHCDLAELPCSCWP</sequence>
<organism evidence="1 2">
    <name type="scientific">Pseudoalteromonas ruthenica</name>
    <dbReference type="NCBI Taxonomy" id="151081"/>
    <lineage>
        <taxon>Bacteria</taxon>
        <taxon>Pseudomonadati</taxon>
        <taxon>Pseudomonadota</taxon>
        <taxon>Gammaproteobacteria</taxon>
        <taxon>Alteromonadales</taxon>
        <taxon>Pseudoalteromonadaceae</taxon>
        <taxon>Pseudoalteromonas</taxon>
    </lineage>
</organism>
<evidence type="ECO:0008006" key="3">
    <source>
        <dbReference type="Google" id="ProtNLM"/>
    </source>
</evidence>
<evidence type="ECO:0000313" key="2">
    <source>
        <dbReference type="Proteomes" id="UP000033664"/>
    </source>
</evidence>
<gene>
    <name evidence="1" type="ORF">TW72_02280</name>
</gene>
<proteinExistence type="predicted"/>
<dbReference type="PATRIC" id="fig|151081.8.peg.1633"/>
<name>A0A0F4Q352_9GAMM</name>
<dbReference type="NCBIfam" id="TIGR00278">
    <property type="entry name" value="membrane protein insertion efficiency factor YidD"/>
    <property type="match status" value="1"/>
</dbReference>
<keyword evidence="2" id="KW-1185">Reference proteome</keyword>
<accession>A0A0F4Q352</accession>
<dbReference type="RefSeq" id="WP_045979196.1">
    <property type="nucleotide sequence ID" value="NZ_JXXY01000006.1"/>
</dbReference>
<dbReference type="Proteomes" id="UP000033664">
    <property type="component" value="Unassembled WGS sequence"/>
</dbReference>
<dbReference type="AlphaFoldDB" id="A0A0F4Q352"/>